<gene>
    <name evidence="1" type="ORF">J3U76_03320</name>
</gene>
<dbReference type="PANTHER" id="PTHR40590">
    <property type="entry name" value="CYTOPLASMIC PROTEIN-RELATED"/>
    <property type="match status" value="1"/>
</dbReference>
<dbReference type="InterPro" id="IPR002816">
    <property type="entry name" value="TraB/PrgY/GumN_fam"/>
</dbReference>
<name>A0ABS3NDL9_9GAMM</name>
<dbReference type="Pfam" id="PF01963">
    <property type="entry name" value="TraB_PrgY_gumN"/>
    <property type="match status" value="1"/>
</dbReference>
<evidence type="ECO:0000313" key="1">
    <source>
        <dbReference type="EMBL" id="MBO1518676.1"/>
    </source>
</evidence>
<dbReference type="InterPro" id="IPR047111">
    <property type="entry name" value="YbaP-like"/>
</dbReference>
<protein>
    <submittedName>
        <fullName evidence="1">TraB/GumN family protein</fullName>
    </submittedName>
</protein>
<dbReference type="EMBL" id="JAGDFX010000003">
    <property type="protein sequence ID" value="MBO1518676.1"/>
    <property type="molecule type" value="Genomic_DNA"/>
</dbReference>
<accession>A0ABS3NDL9</accession>
<keyword evidence="2" id="KW-1185">Reference proteome</keyword>
<proteinExistence type="predicted"/>
<evidence type="ECO:0000313" key="2">
    <source>
        <dbReference type="Proteomes" id="UP000664882"/>
    </source>
</evidence>
<comment type="caution">
    <text evidence="1">The sequence shown here is derived from an EMBL/GenBank/DDBJ whole genome shotgun (WGS) entry which is preliminary data.</text>
</comment>
<reference evidence="1 2" key="1">
    <citation type="submission" date="2021-03" db="EMBL/GenBank/DDBJ databases">
        <title>Oceanisphaera sp. nov., isolated from the intestine.</title>
        <authorList>
            <person name="Zhao L.-H."/>
            <person name="Shi L.-F."/>
        </authorList>
    </citation>
    <scope>NUCLEOTIDE SEQUENCE [LARGE SCALE GENOMIC DNA]</scope>
    <source>
        <strain evidence="1 2">DM8</strain>
    </source>
</reference>
<organism evidence="1 2">
    <name type="scientific">Oceanisphaera pacifica</name>
    <dbReference type="NCBI Taxonomy" id="2818389"/>
    <lineage>
        <taxon>Bacteria</taxon>
        <taxon>Pseudomonadati</taxon>
        <taxon>Pseudomonadota</taxon>
        <taxon>Gammaproteobacteria</taxon>
        <taxon>Aeromonadales</taxon>
        <taxon>Aeromonadaceae</taxon>
        <taxon>Oceanisphaera</taxon>
    </lineage>
</organism>
<dbReference type="PANTHER" id="PTHR40590:SF1">
    <property type="entry name" value="CYTOPLASMIC PROTEIN"/>
    <property type="match status" value="1"/>
</dbReference>
<dbReference type="Proteomes" id="UP000664882">
    <property type="component" value="Unassembled WGS sequence"/>
</dbReference>
<dbReference type="CDD" id="cd14789">
    <property type="entry name" value="Tiki"/>
    <property type="match status" value="1"/>
</dbReference>
<sequence>MWGVAGYSLAAPALWSAIKDDQQLWLFGSIHLADESISPLPNSLQARLTHSKHLYVEVDPSRLTPDVLAPYLTLPKQQTWQSRLGEPLAAELKQQLDKLHLAHLSALPPWFAAMQLSQANAQRLGFSSDKGVDMQLLRLAQQQGITITGLEPPTLVFELLSSLAERQLEQDFVRHTLAEQAQLAEQLTLLLSTWQAGDEQALLALLQDEQSPDMTTFIEQELLLARNQLWLEKLAHQAPSSALIVVGALHLYGEHGLLQLLRNAGYQVNKAGS</sequence>